<protein>
    <recommendedName>
        <fullName evidence="3">Transposase MuDR plant domain-containing protein</fullName>
    </recommendedName>
</protein>
<reference evidence="1" key="1">
    <citation type="journal article" date="2022" name="Int. J. Mol. Sci.">
        <title>Draft Genome of Tanacetum Coccineum: Genomic Comparison of Closely Related Tanacetum-Family Plants.</title>
        <authorList>
            <person name="Yamashiro T."/>
            <person name="Shiraishi A."/>
            <person name="Nakayama K."/>
            <person name="Satake H."/>
        </authorList>
    </citation>
    <scope>NUCLEOTIDE SEQUENCE</scope>
</reference>
<comment type="caution">
    <text evidence="1">The sequence shown here is derived from an EMBL/GenBank/DDBJ whole genome shotgun (WGS) entry which is preliminary data.</text>
</comment>
<accession>A0ABQ5BUM5</accession>
<name>A0ABQ5BUM5_9ASTR</name>
<dbReference type="EMBL" id="BQNB010013647">
    <property type="protein sequence ID" value="GJT18570.1"/>
    <property type="molecule type" value="Genomic_DNA"/>
</dbReference>
<evidence type="ECO:0000313" key="2">
    <source>
        <dbReference type="Proteomes" id="UP001151760"/>
    </source>
</evidence>
<gene>
    <name evidence="1" type="ORF">Tco_0877276</name>
</gene>
<keyword evidence="2" id="KW-1185">Reference proteome</keyword>
<sequence>MEICPIEGYQDCRVLVTKEKFYKVEVFCIVDNIDECHILFGRPWRCEAEVVEDHSEKIQDLQSYKQHDDNISTLSFGTTNKVGTLKTCEEIIGFNDDEDVKGFRVDVKRKSIKDKVRREKVFDVDEPLDIENLEGEFFLNVFQEEDEFEYVEPLDEEAEQHYNELVTCDVVNMEACHVLLGRPWKHDMDATHHAERKDTGVSYALVVKGIEDAMENAISALIKPLLAEFGKIVTNDTPDALLPLRNIQH</sequence>
<proteinExistence type="predicted"/>
<evidence type="ECO:0000313" key="1">
    <source>
        <dbReference type="EMBL" id="GJT18570.1"/>
    </source>
</evidence>
<dbReference type="PANTHER" id="PTHR35046">
    <property type="entry name" value="ZINC KNUCKLE (CCHC-TYPE) FAMILY PROTEIN"/>
    <property type="match status" value="1"/>
</dbReference>
<organism evidence="1 2">
    <name type="scientific">Tanacetum coccineum</name>
    <dbReference type="NCBI Taxonomy" id="301880"/>
    <lineage>
        <taxon>Eukaryota</taxon>
        <taxon>Viridiplantae</taxon>
        <taxon>Streptophyta</taxon>
        <taxon>Embryophyta</taxon>
        <taxon>Tracheophyta</taxon>
        <taxon>Spermatophyta</taxon>
        <taxon>Magnoliopsida</taxon>
        <taxon>eudicotyledons</taxon>
        <taxon>Gunneridae</taxon>
        <taxon>Pentapetalae</taxon>
        <taxon>asterids</taxon>
        <taxon>campanulids</taxon>
        <taxon>Asterales</taxon>
        <taxon>Asteraceae</taxon>
        <taxon>Asteroideae</taxon>
        <taxon>Anthemideae</taxon>
        <taxon>Anthemidinae</taxon>
        <taxon>Tanacetum</taxon>
    </lineage>
</organism>
<evidence type="ECO:0008006" key="3">
    <source>
        <dbReference type="Google" id="ProtNLM"/>
    </source>
</evidence>
<reference evidence="1" key="2">
    <citation type="submission" date="2022-01" db="EMBL/GenBank/DDBJ databases">
        <authorList>
            <person name="Yamashiro T."/>
            <person name="Shiraishi A."/>
            <person name="Satake H."/>
            <person name="Nakayama K."/>
        </authorList>
    </citation>
    <scope>NUCLEOTIDE SEQUENCE</scope>
</reference>
<dbReference type="Proteomes" id="UP001151760">
    <property type="component" value="Unassembled WGS sequence"/>
</dbReference>
<dbReference type="PANTHER" id="PTHR35046:SF18">
    <property type="entry name" value="RNA-DIRECTED DNA POLYMERASE"/>
    <property type="match status" value="1"/>
</dbReference>